<keyword evidence="3" id="KW-1185">Reference proteome</keyword>
<comment type="caution">
    <text evidence="2">The sequence shown here is derived from an EMBL/GenBank/DDBJ whole genome shotgun (WGS) entry which is preliminary data.</text>
</comment>
<dbReference type="InterPro" id="IPR044822">
    <property type="entry name" value="Myb_DNA-bind_4"/>
</dbReference>
<dbReference type="AlphaFoldDB" id="A0A176VWG9"/>
<proteinExistence type="predicted"/>
<accession>A0A176VWG9</accession>
<reference evidence="2" key="1">
    <citation type="submission" date="2016-03" db="EMBL/GenBank/DDBJ databases">
        <title>Mechanisms controlling the formation of the plant cell surface in tip-growing cells are functionally conserved among land plants.</title>
        <authorList>
            <person name="Honkanen S."/>
            <person name="Jones V.A."/>
            <person name="Morieri G."/>
            <person name="Champion C."/>
            <person name="Hetherington A.J."/>
            <person name="Kelly S."/>
            <person name="Saint-Marcoux D."/>
            <person name="Proust H."/>
            <person name="Prescott H."/>
            <person name="Dolan L."/>
        </authorList>
    </citation>
    <scope>NUCLEOTIDE SEQUENCE [LARGE SCALE GENOMIC DNA]</scope>
    <source>
        <tissue evidence="2">Whole gametophyte</tissue>
    </source>
</reference>
<dbReference type="Proteomes" id="UP000077202">
    <property type="component" value="Unassembled WGS sequence"/>
</dbReference>
<protein>
    <recommendedName>
        <fullName evidence="1">Myb/SANT-like DNA-binding domain-containing protein</fullName>
    </recommendedName>
</protein>
<gene>
    <name evidence="2" type="ORF">AXG93_3083s1040</name>
</gene>
<dbReference type="Pfam" id="PF13837">
    <property type="entry name" value="Myb_DNA-bind_4"/>
    <property type="match status" value="1"/>
</dbReference>
<evidence type="ECO:0000313" key="2">
    <source>
        <dbReference type="EMBL" id="OAE24226.1"/>
    </source>
</evidence>
<dbReference type="EMBL" id="LVLJ01002673">
    <property type="protein sequence ID" value="OAE24226.1"/>
    <property type="molecule type" value="Genomic_DNA"/>
</dbReference>
<organism evidence="2 3">
    <name type="scientific">Marchantia polymorpha subsp. ruderalis</name>
    <dbReference type="NCBI Taxonomy" id="1480154"/>
    <lineage>
        <taxon>Eukaryota</taxon>
        <taxon>Viridiplantae</taxon>
        <taxon>Streptophyta</taxon>
        <taxon>Embryophyta</taxon>
        <taxon>Marchantiophyta</taxon>
        <taxon>Marchantiopsida</taxon>
        <taxon>Marchantiidae</taxon>
        <taxon>Marchantiales</taxon>
        <taxon>Marchantiaceae</taxon>
        <taxon>Marchantia</taxon>
    </lineage>
</organism>
<evidence type="ECO:0000259" key="1">
    <source>
        <dbReference type="Pfam" id="PF13837"/>
    </source>
</evidence>
<dbReference type="Gene3D" id="1.10.10.60">
    <property type="entry name" value="Homeodomain-like"/>
    <property type="match status" value="1"/>
</dbReference>
<sequence length="162" mass="18558">MDSQIVKSTRRAALWEELAELLAAQGIKKNGKQCQEKWDKLMAEYNDVADGKRDQGVKVIPKLENSCRRPEERMKNIRMKTDIMNSTDIRFEKELDTVLARAISGARYGLTIGVKKMEIVGTTTIVSTGKDLNGRRTMERRTTWSGILSPFCKWRRNLLPEP</sequence>
<evidence type="ECO:0000313" key="3">
    <source>
        <dbReference type="Proteomes" id="UP000077202"/>
    </source>
</evidence>
<name>A0A176VWG9_MARPO</name>
<feature type="domain" description="Myb/SANT-like DNA-binding" evidence="1">
    <location>
        <begin position="7"/>
        <end position="56"/>
    </location>
</feature>